<dbReference type="EMBL" id="JBHSDL010000014">
    <property type="protein sequence ID" value="MFC4375336.1"/>
    <property type="molecule type" value="Genomic_DNA"/>
</dbReference>
<name>A0ABV8VH24_9NOCA</name>
<gene>
    <name evidence="1" type="ORF">ACFO5K_14645</name>
</gene>
<dbReference type="Proteomes" id="UP001595844">
    <property type="component" value="Unassembled WGS sequence"/>
</dbReference>
<evidence type="ECO:0000313" key="1">
    <source>
        <dbReference type="EMBL" id="MFC4375336.1"/>
    </source>
</evidence>
<protein>
    <recommendedName>
        <fullName evidence="3">ESX-1 secretion-associated protein</fullName>
    </recommendedName>
</protein>
<proteinExistence type="predicted"/>
<keyword evidence="2" id="KW-1185">Reference proteome</keyword>
<accession>A0ABV8VH24</accession>
<organism evidence="1 2">
    <name type="scientific">Nocardia halotolerans</name>
    <dbReference type="NCBI Taxonomy" id="1755878"/>
    <lineage>
        <taxon>Bacteria</taxon>
        <taxon>Bacillati</taxon>
        <taxon>Actinomycetota</taxon>
        <taxon>Actinomycetes</taxon>
        <taxon>Mycobacteriales</taxon>
        <taxon>Nocardiaceae</taxon>
        <taxon>Nocardia</taxon>
    </lineage>
</organism>
<sequence>MQPNRSGLPDTGALGQAVEDGGLWVAGMLVADGAPERCALRYERLADAVDAQVRVLSQASVLSGFGGLPSGAALRTGFEAKTGDALDQLRGYASTARDLAALLRAAGTAYQDSDQVLAGAIDGLGDSDA</sequence>
<comment type="caution">
    <text evidence="1">The sequence shown here is derived from an EMBL/GenBank/DDBJ whole genome shotgun (WGS) entry which is preliminary data.</text>
</comment>
<evidence type="ECO:0008006" key="3">
    <source>
        <dbReference type="Google" id="ProtNLM"/>
    </source>
</evidence>
<evidence type="ECO:0000313" key="2">
    <source>
        <dbReference type="Proteomes" id="UP001595844"/>
    </source>
</evidence>
<dbReference type="RefSeq" id="WP_378561860.1">
    <property type="nucleotide sequence ID" value="NZ_JBHSDL010000014.1"/>
</dbReference>
<reference evidence="2" key="1">
    <citation type="journal article" date="2019" name="Int. J. Syst. Evol. Microbiol.">
        <title>The Global Catalogue of Microorganisms (GCM) 10K type strain sequencing project: providing services to taxonomists for standard genome sequencing and annotation.</title>
        <authorList>
            <consortium name="The Broad Institute Genomics Platform"/>
            <consortium name="The Broad Institute Genome Sequencing Center for Infectious Disease"/>
            <person name="Wu L."/>
            <person name="Ma J."/>
        </authorList>
    </citation>
    <scope>NUCLEOTIDE SEQUENCE [LARGE SCALE GENOMIC DNA]</scope>
    <source>
        <strain evidence="2">IBRC-M 10490</strain>
    </source>
</reference>